<evidence type="ECO:0000259" key="1">
    <source>
        <dbReference type="Pfam" id="PF13977"/>
    </source>
</evidence>
<keyword evidence="3" id="KW-1185">Reference proteome</keyword>
<dbReference type="Proteomes" id="UP000702209">
    <property type="component" value="Unassembled WGS sequence"/>
</dbReference>
<organism evidence="2 3">
    <name type="scientific">Nocardia amamiensis</name>
    <dbReference type="NCBI Taxonomy" id="404578"/>
    <lineage>
        <taxon>Bacteria</taxon>
        <taxon>Bacillati</taxon>
        <taxon>Actinomycetota</taxon>
        <taxon>Actinomycetes</taxon>
        <taxon>Mycobacteriales</taxon>
        <taxon>Nocardiaceae</taxon>
        <taxon>Nocardia</taxon>
    </lineage>
</organism>
<evidence type="ECO:0000313" key="2">
    <source>
        <dbReference type="EMBL" id="MBF6301058.1"/>
    </source>
</evidence>
<feature type="domain" description="BetI-type transcriptional repressor C-terminal" evidence="1">
    <location>
        <begin position="49"/>
        <end position="146"/>
    </location>
</feature>
<proteinExistence type="predicted"/>
<sequence>MSDNFLLATRSEKSSADLSECYYGEHTMTGDAAAIPPAWRQSRRGSFRPLQDESPAQTMLFMEFWSAAMRHTELRREFAQRYAAIRGTIGSLVASVRGATGVEVGLPDDMIGPIVTALADGFALQRLADPESVPDSLFVEALRAVLRIRD</sequence>
<reference evidence="2 3" key="1">
    <citation type="submission" date="2020-10" db="EMBL/GenBank/DDBJ databases">
        <title>Identification of Nocardia species via Next-generation sequencing and recognition of intraspecies genetic diversity.</title>
        <authorList>
            <person name="Li P."/>
            <person name="Li P."/>
            <person name="Lu B."/>
        </authorList>
    </citation>
    <scope>NUCLEOTIDE SEQUENCE [LARGE SCALE GENOMIC DNA]</scope>
    <source>
        <strain evidence="2 3">BJ06-0157</strain>
    </source>
</reference>
<dbReference type="InterPro" id="IPR039538">
    <property type="entry name" value="BetI_C"/>
</dbReference>
<dbReference type="RefSeq" id="WP_195132283.1">
    <property type="nucleotide sequence ID" value="NZ_JADLQX010000023.1"/>
</dbReference>
<accession>A0ABS0CWT8</accession>
<comment type="caution">
    <text evidence="2">The sequence shown here is derived from an EMBL/GenBank/DDBJ whole genome shotgun (WGS) entry which is preliminary data.</text>
</comment>
<gene>
    <name evidence="2" type="ORF">IU459_26445</name>
</gene>
<dbReference type="SUPFAM" id="SSF48498">
    <property type="entry name" value="Tetracyclin repressor-like, C-terminal domain"/>
    <property type="match status" value="1"/>
</dbReference>
<dbReference type="Gene3D" id="1.10.357.10">
    <property type="entry name" value="Tetracycline Repressor, domain 2"/>
    <property type="match status" value="1"/>
</dbReference>
<dbReference type="EMBL" id="JADLQX010000023">
    <property type="protein sequence ID" value="MBF6301058.1"/>
    <property type="molecule type" value="Genomic_DNA"/>
</dbReference>
<evidence type="ECO:0000313" key="3">
    <source>
        <dbReference type="Proteomes" id="UP000702209"/>
    </source>
</evidence>
<name>A0ABS0CWT8_9NOCA</name>
<protein>
    <submittedName>
        <fullName evidence="2">TetR family transcriptional regulator C-terminal domain-containing protein</fullName>
    </submittedName>
</protein>
<dbReference type="InterPro" id="IPR036271">
    <property type="entry name" value="Tet_transcr_reg_TetR-rel_C_sf"/>
</dbReference>
<dbReference type="Pfam" id="PF13977">
    <property type="entry name" value="TetR_C_6"/>
    <property type="match status" value="1"/>
</dbReference>